<keyword evidence="3 6" id="KW-1133">Transmembrane helix</keyword>
<feature type="transmembrane region" description="Helical" evidence="6">
    <location>
        <begin position="118"/>
        <end position="138"/>
    </location>
</feature>
<evidence type="ECO:0000256" key="5">
    <source>
        <dbReference type="SAM" id="MobiDB-lite"/>
    </source>
</evidence>
<feature type="region of interest" description="Disordered" evidence="5">
    <location>
        <begin position="31"/>
        <end position="53"/>
    </location>
</feature>
<keyword evidence="4 6" id="KW-0472">Membrane</keyword>
<evidence type="ECO:0000256" key="3">
    <source>
        <dbReference type="ARBA" id="ARBA00022989"/>
    </source>
</evidence>
<sequence length="441" mass="48345">MLNAAHPASRLPPPAPNSLFAPARALLYTPHLPRRHRRRRRRVNPPLHLRGPRTSRFSTYFIRHHGRSTSPRPPTATHDAPPSNTYVTAVVFSYGFSSLSGVFVNKACLSAFQFTHTITLMLLQLVVSVSALTLLRLMRVISIPQRTPRQLAVLLLPAVFFISNVTVGLLALKLVNIPMFSAFRRLTVLSVMLLEYLVLRKSASTPIIVTVFVMVAGSFLAALGDLAFDPLGYCLVFLNNLITAANLVSIKKATQIVHLDALALFYYVSLISLPIVCVLCVFSGELALALSDLYSRQDLHSLSFVFALTLSAASAFLINFFTNMCTQLTSPLTTAITGQMKNVLQTILGIFAFGYVVTPLNLFGLAVALFGSLLFASQKYAEAQNTKNSKAVLPPTSNVAPSLPHRTQTANEPLYERKLQDFESNALLLRGNDRIASSSSD</sequence>
<feature type="transmembrane region" description="Helical" evidence="6">
    <location>
        <begin position="206"/>
        <end position="224"/>
    </location>
</feature>
<feature type="compositionally biased region" description="Basic residues" evidence="5">
    <location>
        <begin position="32"/>
        <end position="43"/>
    </location>
</feature>
<comment type="subcellular location">
    <subcellularLocation>
        <location evidence="1">Membrane</location>
        <topology evidence="1">Multi-pass membrane protein</topology>
    </subcellularLocation>
</comment>
<organism evidence="8 9">
    <name type="scientific">Gracilariopsis chorda</name>
    <dbReference type="NCBI Taxonomy" id="448386"/>
    <lineage>
        <taxon>Eukaryota</taxon>
        <taxon>Rhodophyta</taxon>
        <taxon>Florideophyceae</taxon>
        <taxon>Rhodymeniophycidae</taxon>
        <taxon>Gracilariales</taxon>
        <taxon>Gracilariaceae</taxon>
        <taxon>Gracilariopsis</taxon>
    </lineage>
</organism>
<feature type="transmembrane region" description="Helical" evidence="6">
    <location>
        <begin position="343"/>
        <end position="376"/>
    </location>
</feature>
<evidence type="ECO:0000313" key="9">
    <source>
        <dbReference type="Proteomes" id="UP000247409"/>
    </source>
</evidence>
<evidence type="ECO:0000256" key="6">
    <source>
        <dbReference type="SAM" id="Phobius"/>
    </source>
</evidence>
<protein>
    <submittedName>
        <fullName evidence="8">UDP-N-acetylglucosamine/UDP-glucose/GDP-mannose transporter</fullName>
    </submittedName>
</protein>
<dbReference type="InterPro" id="IPR004853">
    <property type="entry name" value="Sugar_P_trans_dom"/>
</dbReference>
<evidence type="ECO:0000256" key="4">
    <source>
        <dbReference type="ARBA" id="ARBA00023136"/>
    </source>
</evidence>
<dbReference type="AlphaFoldDB" id="A0A2V3IWN3"/>
<keyword evidence="2 6" id="KW-0812">Transmembrane</keyword>
<feature type="transmembrane region" description="Helical" evidence="6">
    <location>
        <begin position="150"/>
        <end position="170"/>
    </location>
</feature>
<keyword evidence="9" id="KW-1185">Reference proteome</keyword>
<evidence type="ECO:0000259" key="7">
    <source>
        <dbReference type="Pfam" id="PF03151"/>
    </source>
</evidence>
<comment type="caution">
    <text evidence="8">The sequence shown here is derived from an EMBL/GenBank/DDBJ whole genome shotgun (WGS) entry which is preliminary data.</text>
</comment>
<feature type="transmembrane region" description="Helical" evidence="6">
    <location>
        <begin position="304"/>
        <end position="322"/>
    </location>
</feature>
<dbReference type="EMBL" id="NBIV01000037">
    <property type="protein sequence ID" value="PXF46509.1"/>
    <property type="molecule type" value="Genomic_DNA"/>
</dbReference>
<proteinExistence type="predicted"/>
<dbReference type="GO" id="GO:0016020">
    <property type="term" value="C:membrane"/>
    <property type="evidence" value="ECO:0007669"/>
    <property type="project" value="UniProtKB-SubCell"/>
</dbReference>
<dbReference type="InterPro" id="IPR050186">
    <property type="entry name" value="TPT_transporter"/>
</dbReference>
<evidence type="ECO:0000313" key="8">
    <source>
        <dbReference type="EMBL" id="PXF46509.1"/>
    </source>
</evidence>
<gene>
    <name evidence="8" type="ORF">BWQ96_03744</name>
</gene>
<feature type="transmembrane region" description="Helical" evidence="6">
    <location>
        <begin position="182"/>
        <end position="199"/>
    </location>
</feature>
<feature type="domain" description="Sugar phosphate transporter" evidence="7">
    <location>
        <begin position="97"/>
        <end position="375"/>
    </location>
</feature>
<accession>A0A2V3IWN3</accession>
<dbReference type="PANTHER" id="PTHR11132">
    <property type="entry name" value="SOLUTE CARRIER FAMILY 35"/>
    <property type="match status" value="1"/>
</dbReference>
<dbReference type="Pfam" id="PF03151">
    <property type="entry name" value="TPT"/>
    <property type="match status" value="1"/>
</dbReference>
<evidence type="ECO:0000256" key="1">
    <source>
        <dbReference type="ARBA" id="ARBA00004141"/>
    </source>
</evidence>
<name>A0A2V3IWN3_9FLOR</name>
<dbReference type="Proteomes" id="UP000247409">
    <property type="component" value="Unassembled WGS sequence"/>
</dbReference>
<reference evidence="8 9" key="1">
    <citation type="journal article" date="2018" name="Mol. Biol. Evol.">
        <title>Analysis of the draft genome of the red seaweed Gracilariopsis chorda provides insights into genome size evolution in Rhodophyta.</title>
        <authorList>
            <person name="Lee J."/>
            <person name="Yang E.C."/>
            <person name="Graf L."/>
            <person name="Yang J.H."/>
            <person name="Qiu H."/>
            <person name="Zel Zion U."/>
            <person name="Chan C.X."/>
            <person name="Stephens T.G."/>
            <person name="Weber A.P.M."/>
            <person name="Boo G.H."/>
            <person name="Boo S.M."/>
            <person name="Kim K.M."/>
            <person name="Shin Y."/>
            <person name="Jung M."/>
            <person name="Lee S.J."/>
            <person name="Yim H.S."/>
            <person name="Lee J.H."/>
            <person name="Bhattacharya D."/>
            <person name="Yoon H.S."/>
        </authorList>
    </citation>
    <scope>NUCLEOTIDE SEQUENCE [LARGE SCALE GENOMIC DNA]</scope>
    <source>
        <strain evidence="8 9">SKKU-2015</strain>
        <tissue evidence="8">Whole body</tissue>
    </source>
</reference>
<evidence type="ECO:0000256" key="2">
    <source>
        <dbReference type="ARBA" id="ARBA00022692"/>
    </source>
</evidence>
<feature type="transmembrane region" description="Helical" evidence="6">
    <location>
        <begin position="262"/>
        <end position="284"/>
    </location>
</feature>
<feature type="transmembrane region" description="Helical" evidence="6">
    <location>
        <begin position="230"/>
        <end position="250"/>
    </location>
</feature>
<dbReference type="OrthoDB" id="417037at2759"/>